<dbReference type="EMBL" id="QNUH01000003">
    <property type="protein sequence ID" value="REC79582.1"/>
    <property type="molecule type" value="Genomic_DNA"/>
</dbReference>
<comment type="caution">
    <text evidence="1">The sequence shown here is derived from an EMBL/GenBank/DDBJ whole genome shotgun (WGS) entry which is preliminary data.</text>
</comment>
<evidence type="ECO:0000313" key="1">
    <source>
        <dbReference type="EMBL" id="REC79582.1"/>
    </source>
</evidence>
<evidence type="ECO:0008006" key="3">
    <source>
        <dbReference type="Google" id="ProtNLM"/>
    </source>
</evidence>
<dbReference type="AlphaFoldDB" id="A0A3D9DNK7"/>
<gene>
    <name evidence="1" type="ORF">DRF60_03965</name>
</gene>
<protein>
    <recommendedName>
        <fullName evidence="3">Lipocalin-like domain-containing protein</fullName>
    </recommendedName>
</protein>
<reference evidence="1 2" key="1">
    <citation type="journal article" date="2010" name="Syst. Appl. Microbiol.">
        <title>Four new species of Chryseobacterium from the rhizosphere of coastal sand dune plants, Chryseobacterium elymi sp. nov., Chryseobacterium hagamense sp. nov., Chryseobacterium lathyri sp. nov. and Chryseobacterium rhizosphaerae sp. nov.</title>
        <authorList>
            <person name="Cho S.H."/>
            <person name="Lee K.S."/>
            <person name="Shin D.S."/>
            <person name="Han J.H."/>
            <person name="Park K.S."/>
            <person name="Lee C.H."/>
            <person name="Park K.H."/>
            <person name="Kim S.B."/>
        </authorList>
    </citation>
    <scope>NUCLEOTIDE SEQUENCE [LARGE SCALE GENOMIC DNA]</scope>
    <source>
        <strain evidence="1 2">KCTC 22547</strain>
    </source>
</reference>
<dbReference type="Proteomes" id="UP000257030">
    <property type="component" value="Unassembled WGS sequence"/>
</dbReference>
<name>A0A3D9DNK7_9FLAO</name>
<accession>A0A3D9DNK7</accession>
<evidence type="ECO:0000313" key="2">
    <source>
        <dbReference type="Proteomes" id="UP000257030"/>
    </source>
</evidence>
<keyword evidence="2" id="KW-1185">Reference proteome</keyword>
<dbReference type="PROSITE" id="PS51257">
    <property type="entry name" value="PROKAR_LIPOPROTEIN"/>
    <property type="match status" value="1"/>
</dbReference>
<sequence>MNKMKQLLVILGCFLAFSCNSQKQDDEKLIGKWDGSLKDSKTGNSIEKIVLEFTKDGKFLQHLGEGKMLNTIESTYEVQNDKIITVDNETKEKAEGKYAVKNDTLTIAFEGIESKYVKVK</sequence>
<organism evidence="1 2">
    <name type="scientific">Chryseobacterium elymi</name>
    <dbReference type="NCBI Taxonomy" id="395936"/>
    <lineage>
        <taxon>Bacteria</taxon>
        <taxon>Pseudomonadati</taxon>
        <taxon>Bacteroidota</taxon>
        <taxon>Flavobacteriia</taxon>
        <taxon>Flavobacteriales</taxon>
        <taxon>Weeksellaceae</taxon>
        <taxon>Chryseobacterium group</taxon>
        <taxon>Chryseobacterium</taxon>
    </lineage>
</organism>
<proteinExistence type="predicted"/>